<dbReference type="KEGG" id="scas:SACC_17180"/>
<dbReference type="Proteomes" id="UP001319921">
    <property type="component" value="Chromosome"/>
</dbReference>
<reference evidence="1 2" key="1">
    <citation type="journal article" date="2022" name="Microbiol. Resour. Announc.">
        <title>Complete Genome Sequence of the Hyperthermophilic and Acidophilic Archaeon Saccharolobus caldissimus Strain HS-3T.</title>
        <authorList>
            <person name="Sakai H.D."/>
            <person name="Kurosawa N."/>
        </authorList>
    </citation>
    <scope>NUCLEOTIDE SEQUENCE [LARGE SCALE GENOMIC DNA]</scope>
    <source>
        <strain evidence="1 2">JCM32116</strain>
    </source>
</reference>
<dbReference type="InterPro" id="IPR010172">
    <property type="entry name" value="CRISPR-assoc_prot_TM1791"/>
</dbReference>
<evidence type="ECO:0000313" key="1">
    <source>
        <dbReference type="EMBL" id="BDB98701.1"/>
    </source>
</evidence>
<dbReference type="GeneID" id="68866449"/>
<name>A0AAQ4CSC0_9CREN</name>
<evidence type="ECO:0000313" key="2">
    <source>
        <dbReference type="Proteomes" id="UP001319921"/>
    </source>
</evidence>
<dbReference type="EMBL" id="AP025226">
    <property type="protein sequence ID" value="BDB98701.1"/>
    <property type="molecule type" value="Genomic_DNA"/>
</dbReference>
<dbReference type="AlphaFoldDB" id="A0AAQ4CSC0"/>
<gene>
    <name evidence="1" type="ORF">SACC_17180</name>
</gene>
<keyword evidence="2" id="KW-1185">Reference proteome</keyword>
<proteinExistence type="predicted"/>
<protein>
    <submittedName>
        <fullName evidence="1">Uncharacterized protein</fullName>
    </submittedName>
</protein>
<organism evidence="1 2">
    <name type="scientific">Saccharolobus caldissimus</name>
    <dbReference type="NCBI Taxonomy" id="1702097"/>
    <lineage>
        <taxon>Archaea</taxon>
        <taxon>Thermoproteota</taxon>
        <taxon>Thermoprotei</taxon>
        <taxon>Sulfolobales</taxon>
        <taxon>Sulfolobaceae</taxon>
        <taxon>Saccharolobus</taxon>
    </lineage>
</organism>
<dbReference type="RefSeq" id="WP_229569078.1">
    <property type="nucleotide sequence ID" value="NZ_AP025226.1"/>
</dbReference>
<dbReference type="PANTHER" id="PTHR39965">
    <property type="entry name" value="CRISPR SYSTEM CMR SUBUNIT CMR6"/>
    <property type="match status" value="1"/>
</dbReference>
<dbReference type="PANTHER" id="PTHR39965:SF1">
    <property type="entry name" value="CRISPR SYSTEM CMR SUBUNIT CMR6"/>
    <property type="match status" value="1"/>
</dbReference>
<accession>A0AAQ4CSC0</accession>
<sequence>MALNMTSLAIKTLIEFIESDRTIEEASKHITLILYKEFECNKIKDLINNVTTYVNIVSSYYNEILSKKKYVRNTYIMTIKTPLLVHTHNPYMPINIGLSWHPIFNLPYIPSTTIKGVLNRYLDEKDLIILDSFPVSCKFRLIIPQIITPHYVNEFSEHKINPTPLIFPAIAPGAGFNLTIFSKKKIEKEDINKALFYGLGAKTSIGYGVVEI</sequence>